<comment type="caution">
    <text evidence="2">The sequence shown here is derived from an EMBL/GenBank/DDBJ whole genome shotgun (WGS) entry which is preliminary data.</text>
</comment>
<dbReference type="Proteomes" id="UP001295423">
    <property type="component" value="Unassembled WGS sequence"/>
</dbReference>
<keyword evidence="3" id="KW-1185">Reference proteome</keyword>
<reference evidence="2" key="1">
    <citation type="submission" date="2023-08" db="EMBL/GenBank/DDBJ databases">
        <authorList>
            <person name="Audoor S."/>
            <person name="Bilcke G."/>
        </authorList>
    </citation>
    <scope>NUCLEOTIDE SEQUENCE</scope>
</reference>
<proteinExistence type="predicted"/>
<feature type="region of interest" description="Disordered" evidence="1">
    <location>
        <begin position="122"/>
        <end position="144"/>
    </location>
</feature>
<protein>
    <submittedName>
        <fullName evidence="2">Uncharacterized protein</fullName>
    </submittedName>
</protein>
<sequence>MKFASFAMIVQEKEGYCCDCYATPSPSTKQRKDLTRGHEKVKEMVYDLWNFVVVAVVPQQGRRDANRYAKHPYKKKKKTNYDCRTLTPNRKRAGVAKINVLVHEQRETFTDEGRSRNYEITMQSKSKPGEDLSGTSSCHFDQQA</sequence>
<name>A0AAD2CUZ1_9STRA</name>
<dbReference type="AlphaFoldDB" id="A0AAD2CUZ1"/>
<evidence type="ECO:0000313" key="2">
    <source>
        <dbReference type="EMBL" id="CAJ1946113.1"/>
    </source>
</evidence>
<organism evidence="2 3">
    <name type="scientific">Cylindrotheca closterium</name>
    <dbReference type="NCBI Taxonomy" id="2856"/>
    <lineage>
        <taxon>Eukaryota</taxon>
        <taxon>Sar</taxon>
        <taxon>Stramenopiles</taxon>
        <taxon>Ochrophyta</taxon>
        <taxon>Bacillariophyta</taxon>
        <taxon>Bacillariophyceae</taxon>
        <taxon>Bacillariophycidae</taxon>
        <taxon>Bacillariales</taxon>
        <taxon>Bacillariaceae</taxon>
        <taxon>Cylindrotheca</taxon>
    </lineage>
</organism>
<accession>A0AAD2CUZ1</accession>
<feature type="compositionally biased region" description="Polar residues" evidence="1">
    <location>
        <begin position="133"/>
        <end position="144"/>
    </location>
</feature>
<gene>
    <name evidence="2" type="ORF">CYCCA115_LOCUS10254</name>
</gene>
<evidence type="ECO:0000256" key="1">
    <source>
        <dbReference type="SAM" id="MobiDB-lite"/>
    </source>
</evidence>
<dbReference type="EMBL" id="CAKOGP040001591">
    <property type="protein sequence ID" value="CAJ1946113.1"/>
    <property type="molecule type" value="Genomic_DNA"/>
</dbReference>
<evidence type="ECO:0000313" key="3">
    <source>
        <dbReference type="Proteomes" id="UP001295423"/>
    </source>
</evidence>